<accession>A0A0F5JXJ2</accession>
<proteinExistence type="predicted"/>
<dbReference type="EMBL" id="LAQU01000026">
    <property type="protein sequence ID" value="KKB62007.1"/>
    <property type="molecule type" value="Genomic_DNA"/>
</dbReference>
<comment type="caution">
    <text evidence="1">The sequence shown here is derived from an EMBL/GenBank/DDBJ whole genome shotgun (WGS) entry which is preliminary data.</text>
</comment>
<name>A0A0F5JXJ2_9BURK</name>
<protein>
    <recommendedName>
        <fullName evidence="3">F-box domain-containing protein</fullName>
    </recommendedName>
</protein>
<gene>
    <name evidence="1" type="ORF">WM40_19715</name>
</gene>
<organism evidence="1 2">
    <name type="scientific">Robbsia andropogonis</name>
    <dbReference type="NCBI Taxonomy" id="28092"/>
    <lineage>
        <taxon>Bacteria</taxon>
        <taxon>Pseudomonadati</taxon>
        <taxon>Pseudomonadota</taxon>
        <taxon>Betaproteobacteria</taxon>
        <taxon>Burkholderiales</taxon>
        <taxon>Burkholderiaceae</taxon>
        <taxon>Robbsia</taxon>
    </lineage>
</organism>
<reference evidence="1 2" key="1">
    <citation type="submission" date="2015-03" db="EMBL/GenBank/DDBJ databases">
        <title>Draft Genome Sequence of Burkholderia andropogonis type strain ICMP2807, isolated from Sorghum bicolor.</title>
        <authorList>
            <person name="Lopes-Santos L."/>
            <person name="Castro D.B."/>
            <person name="Ottoboni L.M."/>
            <person name="Park D."/>
            <person name="Weirc B.S."/>
            <person name="Destefano S.A."/>
        </authorList>
    </citation>
    <scope>NUCLEOTIDE SEQUENCE [LARGE SCALE GENOMIC DNA]</scope>
    <source>
        <strain evidence="1 2">ICMP2807</strain>
    </source>
</reference>
<sequence>MQALNDIFSYFWNDSENDNLLIGKEPAPADKTNRDNPFNVPEKIVDAFASLLSARTLLRLALANKRLHFLLTSNFQSTFTALSMIEAARRDTSVAWPFVRAIESIQTVSISAQRPALFRQLALTISGPRQFAWSDDDQRNYMFDSNKFYKAIADETRLIPLPPRCTLDALALIDLTVATSTGSRVFKPTEITHFNFLKTSEKAWWPAMLESLIIDIPAQDLKAEIATFLEKYDDQMVQISDPLACVLATTLFFGNTRSGADVRSEMQRRFGVTRSEQWRTIDHAIASHIHLHFRAEPPGPAFDAECTRWRTNDEKFVVLAESAALAANPRYDFGNRPMISMPDKTWGWSIW</sequence>
<evidence type="ECO:0000313" key="1">
    <source>
        <dbReference type="EMBL" id="KKB62007.1"/>
    </source>
</evidence>
<dbReference type="AlphaFoldDB" id="A0A0F5JXJ2"/>
<keyword evidence="2" id="KW-1185">Reference proteome</keyword>
<dbReference type="Proteomes" id="UP000033618">
    <property type="component" value="Unassembled WGS sequence"/>
</dbReference>
<dbReference type="PATRIC" id="fig|28092.6.peg.4622"/>
<evidence type="ECO:0000313" key="2">
    <source>
        <dbReference type="Proteomes" id="UP000033618"/>
    </source>
</evidence>
<evidence type="ECO:0008006" key="3">
    <source>
        <dbReference type="Google" id="ProtNLM"/>
    </source>
</evidence>
<dbReference type="RefSeq" id="WP_046153736.1">
    <property type="nucleotide sequence ID" value="NZ_CADFGU010000009.1"/>
</dbReference>